<gene>
    <name evidence="1" type="ORF">CRG98_019976</name>
</gene>
<organism evidence="1 2">
    <name type="scientific">Punica granatum</name>
    <name type="common">Pomegranate</name>
    <dbReference type="NCBI Taxonomy" id="22663"/>
    <lineage>
        <taxon>Eukaryota</taxon>
        <taxon>Viridiplantae</taxon>
        <taxon>Streptophyta</taxon>
        <taxon>Embryophyta</taxon>
        <taxon>Tracheophyta</taxon>
        <taxon>Spermatophyta</taxon>
        <taxon>Magnoliopsida</taxon>
        <taxon>eudicotyledons</taxon>
        <taxon>Gunneridae</taxon>
        <taxon>Pentapetalae</taxon>
        <taxon>rosids</taxon>
        <taxon>malvids</taxon>
        <taxon>Myrtales</taxon>
        <taxon>Lythraceae</taxon>
        <taxon>Punica</taxon>
    </lineage>
</organism>
<dbReference type="Proteomes" id="UP000233551">
    <property type="component" value="Unassembled WGS sequence"/>
</dbReference>
<protein>
    <submittedName>
        <fullName evidence="1">Uncharacterized protein</fullName>
    </submittedName>
</protein>
<sequence length="122" mass="12915">MEMVAPAGLNNFVAGGAKAESPHMLILFNFNGAADSLPACPKAGARDVIVAQKDFPYHAVGAGQSDLSVISNDGDGLEGVEGEVFVVSDADVGNCRLFVDGIIFLPFDRDDPLFDDEFHLLM</sequence>
<dbReference type="EMBL" id="PGOL01001258">
    <property type="protein sequence ID" value="PKI59639.1"/>
    <property type="molecule type" value="Genomic_DNA"/>
</dbReference>
<name>A0A2I0JTJ2_PUNGR</name>
<reference evidence="1 2" key="1">
    <citation type="submission" date="2017-11" db="EMBL/GenBank/DDBJ databases">
        <title>De-novo sequencing of pomegranate (Punica granatum L.) genome.</title>
        <authorList>
            <person name="Akparov Z."/>
            <person name="Amiraslanov A."/>
            <person name="Hajiyeva S."/>
            <person name="Abbasov M."/>
            <person name="Kaur K."/>
            <person name="Hamwieh A."/>
            <person name="Solovyev V."/>
            <person name="Salamov A."/>
            <person name="Braich B."/>
            <person name="Kosarev P."/>
            <person name="Mahmoud A."/>
            <person name="Hajiyev E."/>
            <person name="Babayeva S."/>
            <person name="Izzatullayeva V."/>
            <person name="Mammadov A."/>
            <person name="Mammadov A."/>
            <person name="Sharifova S."/>
            <person name="Ojaghi J."/>
            <person name="Eynullazada K."/>
            <person name="Bayramov B."/>
            <person name="Abdulazimova A."/>
            <person name="Shahmuradov I."/>
        </authorList>
    </citation>
    <scope>NUCLEOTIDE SEQUENCE [LARGE SCALE GENOMIC DNA]</scope>
    <source>
        <strain evidence="2">cv. AG2017</strain>
        <tissue evidence="1">Leaf</tissue>
    </source>
</reference>
<proteinExistence type="predicted"/>
<keyword evidence="2" id="KW-1185">Reference proteome</keyword>
<dbReference type="AlphaFoldDB" id="A0A2I0JTJ2"/>
<evidence type="ECO:0000313" key="1">
    <source>
        <dbReference type="EMBL" id="PKI59639.1"/>
    </source>
</evidence>
<accession>A0A2I0JTJ2</accession>
<evidence type="ECO:0000313" key="2">
    <source>
        <dbReference type="Proteomes" id="UP000233551"/>
    </source>
</evidence>
<comment type="caution">
    <text evidence="1">The sequence shown here is derived from an EMBL/GenBank/DDBJ whole genome shotgun (WGS) entry which is preliminary data.</text>
</comment>